<dbReference type="EMBL" id="JXTB01000213">
    <property type="protein sequence ID" value="PON52944.1"/>
    <property type="molecule type" value="Genomic_DNA"/>
</dbReference>
<organism evidence="1 2">
    <name type="scientific">Parasponia andersonii</name>
    <name type="common">Sponia andersonii</name>
    <dbReference type="NCBI Taxonomy" id="3476"/>
    <lineage>
        <taxon>Eukaryota</taxon>
        <taxon>Viridiplantae</taxon>
        <taxon>Streptophyta</taxon>
        <taxon>Embryophyta</taxon>
        <taxon>Tracheophyta</taxon>
        <taxon>Spermatophyta</taxon>
        <taxon>Magnoliopsida</taxon>
        <taxon>eudicotyledons</taxon>
        <taxon>Gunneridae</taxon>
        <taxon>Pentapetalae</taxon>
        <taxon>rosids</taxon>
        <taxon>fabids</taxon>
        <taxon>Rosales</taxon>
        <taxon>Cannabaceae</taxon>
        <taxon>Parasponia</taxon>
    </lineage>
</organism>
<dbReference type="AlphaFoldDB" id="A0A2P5BVW9"/>
<proteinExistence type="predicted"/>
<name>A0A2P5BVW9_PARAD</name>
<sequence length="103" mass="11789">MIYLEIYQYSCVKDLILESHIPLDISYRDLVKLSSPLWIKLVDVIKLNVLILLGNDLCLNFSRGIRCTTNKNENRCACKSSECSQVSDLFNHCRSCSQDSQKA</sequence>
<keyword evidence="2" id="KW-1185">Reference proteome</keyword>
<evidence type="ECO:0000313" key="1">
    <source>
        <dbReference type="EMBL" id="PON52944.1"/>
    </source>
</evidence>
<gene>
    <name evidence="1" type="ORF">PanWU01x14_206270</name>
</gene>
<evidence type="ECO:0000313" key="2">
    <source>
        <dbReference type="Proteomes" id="UP000237105"/>
    </source>
</evidence>
<protein>
    <submittedName>
        <fullName evidence="1">Uncharacterized protein</fullName>
    </submittedName>
</protein>
<dbReference type="OrthoDB" id="10332820at2759"/>
<reference evidence="2" key="1">
    <citation type="submission" date="2016-06" db="EMBL/GenBank/DDBJ databases">
        <title>Parallel loss of symbiosis genes in relatives of nitrogen-fixing non-legume Parasponia.</title>
        <authorList>
            <person name="Van Velzen R."/>
            <person name="Holmer R."/>
            <person name="Bu F."/>
            <person name="Rutten L."/>
            <person name="Van Zeijl A."/>
            <person name="Liu W."/>
            <person name="Santuari L."/>
            <person name="Cao Q."/>
            <person name="Sharma T."/>
            <person name="Shen D."/>
            <person name="Roswanjaya Y."/>
            <person name="Wardhani T."/>
            <person name="Kalhor M.S."/>
            <person name="Jansen J."/>
            <person name="Van den Hoogen J."/>
            <person name="Gungor B."/>
            <person name="Hartog M."/>
            <person name="Hontelez J."/>
            <person name="Verver J."/>
            <person name="Yang W.-C."/>
            <person name="Schijlen E."/>
            <person name="Repin R."/>
            <person name="Schilthuizen M."/>
            <person name="Schranz E."/>
            <person name="Heidstra R."/>
            <person name="Miyata K."/>
            <person name="Fedorova E."/>
            <person name="Kohlen W."/>
            <person name="Bisseling T."/>
            <person name="Smit S."/>
            <person name="Geurts R."/>
        </authorList>
    </citation>
    <scope>NUCLEOTIDE SEQUENCE [LARGE SCALE GENOMIC DNA]</scope>
    <source>
        <strain evidence="2">cv. WU1-14</strain>
    </source>
</reference>
<dbReference type="Proteomes" id="UP000237105">
    <property type="component" value="Unassembled WGS sequence"/>
</dbReference>
<accession>A0A2P5BVW9</accession>
<comment type="caution">
    <text evidence="1">The sequence shown here is derived from an EMBL/GenBank/DDBJ whole genome shotgun (WGS) entry which is preliminary data.</text>
</comment>